<dbReference type="SUPFAM" id="SSF46785">
    <property type="entry name" value="Winged helix' DNA-binding domain"/>
    <property type="match status" value="1"/>
</dbReference>
<dbReference type="RefSeq" id="WP_182254843.1">
    <property type="nucleotide sequence ID" value="NZ_CP043732.1"/>
</dbReference>
<sequence length="248" mass="27277">MSATEAVIPVSLDRSSPVPLYFQLAEQLMAAITDGSAQPGDLVENEVAMSKRLGLSRPTVRYAIRYLVDQGLLVRKRGLGTFITSRRVHRRVSKGSLYEDLLTQGRSPSTKLLGQSTGPNVKAATALELDPDTELIALNRLRYADGETLTIMHNWLPARFGPITDAELEERSLYSILGDHGVGPIVVHQSIAARLPTADESELLEISRSLPIIAVSRTVFQPGGAPVEYAEHIYRSDNYEIELVLEEN</sequence>
<keyword evidence="3" id="KW-0804">Transcription</keyword>
<evidence type="ECO:0000256" key="2">
    <source>
        <dbReference type="ARBA" id="ARBA00023125"/>
    </source>
</evidence>
<dbReference type="InterPro" id="IPR000524">
    <property type="entry name" value="Tscrpt_reg_HTH_GntR"/>
</dbReference>
<dbReference type="GO" id="GO:0003677">
    <property type="term" value="F:DNA binding"/>
    <property type="evidence" value="ECO:0007669"/>
    <property type="project" value="UniProtKB-KW"/>
</dbReference>
<reference evidence="5 6" key="1">
    <citation type="journal article" date="2020" name="Front. Microbiol.">
        <title>Design of Bacterial Strain-Specific qPCR Assays Using NGS Data and Publicly Available Resources and Its Application to Track Biocontrol Strains.</title>
        <authorList>
            <person name="Hernandez I."/>
            <person name="Sant C."/>
            <person name="Martinez R."/>
            <person name="Fernandez C."/>
        </authorList>
    </citation>
    <scope>NUCLEOTIDE SEQUENCE [LARGE SCALE GENOMIC DNA]</scope>
    <source>
        <strain evidence="5 6">B24</strain>
    </source>
</reference>
<keyword evidence="2" id="KW-0238">DNA-binding</keyword>
<dbReference type="EMBL" id="CP043732">
    <property type="protein sequence ID" value="QMU96445.1"/>
    <property type="molecule type" value="Genomic_DNA"/>
</dbReference>
<feature type="domain" description="HTH gntR-type" evidence="4">
    <location>
        <begin position="18"/>
        <end position="86"/>
    </location>
</feature>
<dbReference type="GO" id="GO:0003700">
    <property type="term" value="F:DNA-binding transcription factor activity"/>
    <property type="evidence" value="ECO:0007669"/>
    <property type="project" value="InterPro"/>
</dbReference>
<dbReference type="InterPro" id="IPR036390">
    <property type="entry name" value="WH_DNA-bd_sf"/>
</dbReference>
<name>A0A7D8AHZ7_9MICO</name>
<gene>
    <name evidence="5" type="ORF">FVO59_03890</name>
</gene>
<evidence type="ECO:0000313" key="6">
    <source>
        <dbReference type="Proteomes" id="UP000515708"/>
    </source>
</evidence>
<evidence type="ECO:0000256" key="1">
    <source>
        <dbReference type="ARBA" id="ARBA00023015"/>
    </source>
</evidence>
<keyword evidence="1" id="KW-0805">Transcription regulation</keyword>
<dbReference type="Gene3D" id="1.10.10.10">
    <property type="entry name" value="Winged helix-like DNA-binding domain superfamily/Winged helix DNA-binding domain"/>
    <property type="match status" value="1"/>
</dbReference>
<dbReference type="PANTHER" id="PTHR44846">
    <property type="entry name" value="MANNOSYL-D-GLYCERATE TRANSPORT/METABOLISM SYSTEM REPRESSOR MNGR-RELATED"/>
    <property type="match status" value="1"/>
</dbReference>
<dbReference type="SUPFAM" id="SSF64288">
    <property type="entry name" value="Chorismate lyase-like"/>
    <property type="match status" value="1"/>
</dbReference>
<dbReference type="Gene3D" id="3.40.1410.10">
    <property type="entry name" value="Chorismate lyase-like"/>
    <property type="match status" value="1"/>
</dbReference>
<dbReference type="GO" id="GO:0045892">
    <property type="term" value="P:negative regulation of DNA-templated transcription"/>
    <property type="evidence" value="ECO:0007669"/>
    <property type="project" value="TreeGrafter"/>
</dbReference>
<dbReference type="InterPro" id="IPR028978">
    <property type="entry name" value="Chorismate_lyase_/UTRA_dom_sf"/>
</dbReference>
<organism evidence="5 6">
    <name type="scientific">Microbacterium esteraromaticum</name>
    <dbReference type="NCBI Taxonomy" id="57043"/>
    <lineage>
        <taxon>Bacteria</taxon>
        <taxon>Bacillati</taxon>
        <taxon>Actinomycetota</taxon>
        <taxon>Actinomycetes</taxon>
        <taxon>Micrococcales</taxon>
        <taxon>Microbacteriaceae</taxon>
        <taxon>Microbacterium</taxon>
    </lineage>
</organism>
<dbReference type="PROSITE" id="PS50949">
    <property type="entry name" value="HTH_GNTR"/>
    <property type="match status" value="1"/>
</dbReference>
<dbReference type="InterPro" id="IPR050679">
    <property type="entry name" value="Bact_HTH_transcr_reg"/>
</dbReference>
<evidence type="ECO:0000259" key="4">
    <source>
        <dbReference type="PROSITE" id="PS50949"/>
    </source>
</evidence>
<dbReference type="Proteomes" id="UP000515708">
    <property type="component" value="Chromosome"/>
</dbReference>
<proteinExistence type="predicted"/>
<dbReference type="Pfam" id="PF07702">
    <property type="entry name" value="UTRA"/>
    <property type="match status" value="1"/>
</dbReference>
<dbReference type="PANTHER" id="PTHR44846:SF1">
    <property type="entry name" value="MANNOSYL-D-GLYCERATE TRANSPORT_METABOLISM SYSTEM REPRESSOR MNGR-RELATED"/>
    <property type="match status" value="1"/>
</dbReference>
<dbReference type="AlphaFoldDB" id="A0A7D8AHZ7"/>
<evidence type="ECO:0000256" key="3">
    <source>
        <dbReference type="ARBA" id="ARBA00023163"/>
    </source>
</evidence>
<dbReference type="SMART" id="SM00345">
    <property type="entry name" value="HTH_GNTR"/>
    <property type="match status" value="1"/>
</dbReference>
<dbReference type="SMART" id="SM00866">
    <property type="entry name" value="UTRA"/>
    <property type="match status" value="1"/>
</dbReference>
<dbReference type="InterPro" id="IPR011663">
    <property type="entry name" value="UTRA"/>
</dbReference>
<dbReference type="Pfam" id="PF00392">
    <property type="entry name" value="GntR"/>
    <property type="match status" value="1"/>
</dbReference>
<dbReference type="InterPro" id="IPR036388">
    <property type="entry name" value="WH-like_DNA-bd_sf"/>
</dbReference>
<evidence type="ECO:0000313" key="5">
    <source>
        <dbReference type="EMBL" id="QMU96445.1"/>
    </source>
</evidence>
<dbReference type="CDD" id="cd07377">
    <property type="entry name" value="WHTH_GntR"/>
    <property type="match status" value="1"/>
</dbReference>
<protein>
    <submittedName>
        <fullName evidence="5">GntR family transcriptional regulator</fullName>
    </submittedName>
</protein>
<accession>A0A7D8AHZ7</accession>